<dbReference type="Gene3D" id="3.10.20.30">
    <property type="match status" value="1"/>
</dbReference>
<protein>
    <submittedName>
        <fullName evidence="1">Molybdenum cofactor biosynthesis protein MoaD</fullName>
    </submittedName>
</protein>
<dbReference type="NCBIfam" id="TIGR01682">
    <property type="entry name" value="moaD"/>
    <property type="match status" value="1"/>
</dbReference>
<sequence>MRIDMLYFAWVREGMGRASETVDAPDTLASVADLVDWLAARDDASAAALTDRARLRAAVDQAFVTLDAPIAGAREVALFPPVTGG</sequence>
<proteinExistence type="predicted"/>
<accession>A0A0D1MB51</accession>
<dbReference type="CDD" id="cd00754">
    <property type="entry name" value="Ubl_MoaD"/>
    <property type="match status" value="1"/>
</dbReference>
<dbReference type="InterPro" id="IPR016155">
    <property type="entry name" value="Mopterin_synth/thiamin_S_b"/>
</dbReference>
<dbReference type="AlphaFoldDB" id="A0A0D1MB51"/>
<dbReference type="SUPFAM" id="SSF54285">
    <property type="entry name" value="MoaD/ThiS"/>
    <property type="match status" value="1"/>
</dbReference>
<dbReference type="Proteomes" id="UP000033203">
    <property type="component" value="Unassembled WGS sequence"/>
</dbReference>
<evidence type="ECO:0000313" key="2">
    <source>
        <dbReference type="Proteomes" id="UP000033203"/>
    </source>
</evidence>
<name>A0A0D1MB51_9SPHN</name>
<dbReference type="PATRIC" id="fig|1549858.7.peg.1063"/>
<dbReference type="Pfam" id="PF02597">
    <property type="entry name" value="ThiS"/>
    <property type="match status" value="1"/>
</dbReference>
<dbReference type="EMBL" id="JXTP01000015">
    <property type="protein sequence ID" value="KIU29650.1"/>
    <property type="molecule type" value="Genomic_DNA"/>
</dbReference>
<gene>
    <name evidence="1" type="ORF">SR41_02960</name>
</gene>
<evidence type="ECO:0000313" key="1">
    <source>
        <dbReference type="EMBL" id="KIU29650.1"/>
    </source>
</evidence>
<comment type="caution">
    <text evidence="1">The sequence shown here is derived from an EMBL/GenBank/DDBJ whole genome shotgun (WGS) entry which is preliminary data.</text>
</comment>
<organism evidence="1 2">
    <name type="scientific">Sphingomonas melonis</name>
    <dbReference type="NCBI Taxonomy" id="152682"/>
    <lineage>
        <taxon>Bacteria</taxon>
        <taxon>Pseudomonadati</taxon>
        <taxon>Pseudomonadota</taxon>
        <taxon>Alphaproteobacteria</taxon>
        <taxon>Sphingomonadales</taxon>
        <taxon>Sphingomonadaceae</taxon>
        <taxon>Sphingomonas</taxon>
    </lineage>
</organism>
<dbReference type="InterPro" id="IPR012675">
    <property type="entry name" value="Beta-grasp_dom_sf"/>
</dbReference>
<reference evidence="1 2" key="1">
    <citation type="submission" date="2015-01" db="EMBL/GenBank/DDBJ databases">
        <title>Genome of Sphingomonas taxi strain 30a.</title>
        <authorList>
            <person name="Eevers N."/>
            <person name="Van Hamme J."/>
            <person name="Bottos E."/>
            <person name="Weyens N."/>
            <person name="Vangronsveld J."/>
        </authorList>
    </citation>
    <scope>NUCLEOTIDE SEQUENCE [LARGE SCALE GENOMIC DNA]</scope>
    <source>
        <strain evidence="1 2">30a</strain>
    </source>
</reference>
<dbReference type="InterPro" id="IPR003749">
    <property type="entry name" value="ThiS/MoaD-like"/>
</dbReference>